<protein>
    <submittedName>
        <fullName evidence="15">Similar to AAEL000263: Zinc finger protein jing homolog (Aedes aegypti)</fullName>
    </submittedName>
</protein>
<proteinExistence type="inferred from homology"/>
<evidence type="ECO:0000256" key="10">
    <source>
        <dbReference type="ARBA" id="ARBA00023242"/>
    </source>
</evidence>
<evidence type="ECO:0000256" key="8">
    <source>
        <dbReference type="ARBA" id="ARBA00023015"/>
    </source>
</evidence>
<evidence type="ECO:0000256" key="2">
    <source>
        <dbReference type="ARBA" id="ARBA00022491"/>
    </source>
</evidence>
<comment type="subcellular location">
    <subcellularLocation>
        <location evidence="1">Nucleus</location>
    </subcellularLocation>
</comment>
<evidence type="ECO:0000256" key="6">
    <source>
        <dbReference type="ARBA" id="ARBA00022833"/>
    </source>
</evidence>
<keyword evidence="9" id="KW-0804">Transcription</keyword>
<keyword evidence="3" id="KW-0479">Metal-binding</keyword>
<dbReference type="InterPro" id="IPR052130">
    <property type="entry name" value="AEBP2/jing_C2H2-ZnF"/>
</dbReference>
<dbReference type="PROSITE" id="PS00028">
    <property type="entry name" value="ZINC_FINGER_C2H2_1"/>
    <property type="match status" value="1"/>
</dbReference>
<dbReference type="PANTHER" id="PTHR46541:SF1">
    <property type="entry name" value="ZINC FINGER PROTEIN AEBP2"/>
    <property type="match status" value="1"/>
</dbReference>
<evidence type="ECO:0000259" key="14">
    <source>
        <dbReference type="PROSITE" id="PS50157"/>
    </source>
</evidence>
<dbReference type="PROSITE" id="PS50157">
    <property type="entry name" value="ZINC_FINGER_C2H2_2"/>
    <property type="match status" value="1"/>
</dbReference>
<dbReference type="OrthoDB" id="9984614at2759"/>
<evidence type="ECO:0000256" key="4">
    <source>
        <dbReference type="ARBA" id="ARBA00022737"/>
    </source>
</evidence>
<keyword evidence="6" id="KW-0862">Zinc</keyword>
<evidence type="ECO:0000313" key="16">
    <source>
        <dbReference type="Proteomes" id="UP000786811"/>
    </source>
</evidence>
<dbReference type="GO" id="GO:0035098">
    <property type="term" value="C:ESC/E(Z) complex"/>
    <property type="evidence" value="ECO:0007669"/>
    <property type="project" value="TreeGrafter"/>
</dbReference>
<evidence type="ECO:0000256" key="1">
    <source>
        <dbReference type="ARBA" id="ARBA00004123"/>
    </source>
</evidence>
<keyword evidence="16" id="KW-1185">Reference proteome</keyword>
<dbReference type="Gene3D" id="3.30.160.60">
    <property type="entry name" value="Classic Zinc Finger"/>
    <property type="match status" value="1"/>
</dbReference>
<evidence type="ECO:0000256" key="5">
    <source>
        <dbReference type="ARBA" id="ARBA00022771"/>
    </source>
</evidence>
<evidence type="ECO:0000313" key="15">
    <source>
        <dbReference type="EMBL" id="CAG5102084.1"/>
    </source>
</evidence>
<name>A0A8J2HM81_COTCN</name>
<dbReference type="InterPro" id="IPR013087">
    <property type="entry name" value="Znf_C2H2_type"/>
</dbReference>
<dbReference type="Proteomes" id="UP000786811">
    <property type="component" value="Unassembled WGS sequence"/>
</dbReference>
<gene>
    <name evidence="15" type="ORF">HICCMSTLAB_LOCUS10838</name>
</gene>
<dbReference type="AlphaFoldDB" id="A0A8J2HM81"/>
<organism evidence="15 16">
    <name type="scientific">Cotesia congregata</name>
    <name type="common">Parasitoid wasp</name>
    <name type="synonym">Apanteles congregatus</name>
    <dbReference type="NCBI Taxonomy" id="51543"/>
    <lineage>
        <taxon>Eukaryota</taxon>
        <taxon>Metazoa</taxon>
        <taxon>Ecdysozoa</taxon>
        <taxon>Arthropoda</taxon>
        <taxon>Hexapoda</taxon>
        <taxon>Insecta</taxon>
        <taxon>Pterygota</taxon>
        <taxon>Neoptera</taxon>
        <taxon>Endopterygota</taxon>
        <taxon>Hymenoptera</taxon>
        <taxon>Apocrita</taxon>
        <taxon>Ichneumonoidea</taxon>
        <taxon>Braconidae</taxon>
        <taxon>Microgastrinae</taxon>
        <taxon>Cotesia</taxon>
    </lineage>
</organism>
<keyword evidence="8" id="KW-0805">Transcription regulation</keyword>
<keyword evidence="5 12" id="KW-0863">Zinc-finger</keyword>
<dbReference type="Pfam" id="PF26014">
    <property type="entry name" value="SH3_AEBP2_C"/>
    <property type="match status" value="1"/>
</dbReference>
<feature type="compositionally biased region" description="Polar residues" evidence="13">
    <location>
        <begin position="62"/>
        <end position="72"/>
    </location>
</feature>
<comment type="caution">
    <text evidence="15">The sequence shown here is derived from an EMBL/GenBank/DDBJ whole genome shotgun (WGS) entry which is preliminary data.</text>
</comment>
<dbReference type="PANTHER" id="PTHR46541">
    <property type="entry name" value="ZINC FINGER PROTEIN AEBP2"/>
    <property type="match status" value="1"/>
</dbReference>
<dbReference type="GO" id="GO:0006357">
    <property type="term" value="P:regulation of transcription by RNA polymerase II"/>
    <property type="evidence" value="ECO:0007669"/>
    <property type="project" value="TreeGrafter"/>
</dbReference>
<keyword evidence="4" id="KW-0677">Repeat</keyword>
<feature type="region of interest" description="Disordered" evidence="13">
    <location>
        <begin position="22"/>
        <end position="76"/>
    </location>
</feature>
<dbReference type="InterPro" id="IPR036236">
    <property type="entry name" value="Znf_C2H2_sf"/>
</dbReference>
<evidence type="ECO:0000256" key="9">
    <source>
        <dbReference type="ARBA" id="ARBA00023163"/>
    </source>
</evidence>
<evidence type="ECO:0000256" key="3">
    <source>
        <dbReference type="ARBA" id="ARBA00022723"/>
    </source>
</evidence>
<accession>A0A8J2HM81</accession>
<evidence type="ECO:0000256" key="13">
    <source>
        <dbReference type="SAM" id="MobiDB-lite"/>
    </source>
</evidence>
<evidence type="ECO:0000256" key="11">
    <source>
        <dbReference type="ARBA" id="ARBA00037930"/>
    </source>
</evidence>
<feature type="region of interest" description="Disordered" evidence="13">
    <location>
        <begin position="260"/>
        <end position="337"/>
    </location>
</feature>
<dbReference type="SMART" id="SM00355">
    <property type="entry name" value="ZnF_C2H2"/>
    <property type="match status" value="1"/>
</dbReference>
<dbReference type="EMBL" id="CAJNRD030001123">
    <property type="protein sequence ID" value="CAG5102084.1"/>
    <property type="molecule type" value="Genomic_DNA"/>
</dbReference>
<evidence type="ECO:0000256" key="7">
    <source>
        <dbReference type="ARBA" id="ARBA00022853"/>
    </source>
</evidence>
<feature type="compositionally biased region" description="Acidic residues" evidence="13">
    <location>
        <begin position="289"/>
        <end position="300"/>
    </location>
</feature>
<comment type="similarity">
    <text evidence="11">Belongs to the AEBP2/jing C2H2-type zinc-finger family.</text>
</comment>
<dbReference type="GO" id="GO:0008270">
    <property type="term" value="F:zinc ion binding"/>
    <property type="evidence" value="ECO:0007669"/>
    <property type="project" value="UniProtKB-KW"/>
</dbReference>
<sequence length="549" mass="60207">MTITHYYNYVFSGVAVSCGDCSSSGTSDITEPGSPCSTSSDEGVAIHGKAPSPLPSIPKLAPQTSPLLNGTRPQWPWTPPLADTACSTYKRLNSEPEIGTLPKVTAADPTVRSTKTSNKLQHNHHQQHELQGKITEYFKTQIKPQQSKTKKNSADMSVMVAKNSPEFRRPLTVQRNKGGLAKYLGVVTPNSRSVANDWDVKSMGIPSSQLPGNKKLSSVTPRVSVMKLDKLFVNKTLPGLPISSDVLSSIPGCKISSLRLTGEASPKPSGESPPSTPTPTLEAMRSVKEDDEEEEEEEEDSSRSSESKPSSSPILCEPTTIRFPARAPTKNGARAADSGICRTSCSRRWLERHVLSHGGNKPFRCIVDGCGNRFSSQIALERHVNNHFNQPETSSSSSRRSCENGGKLVRRNGKKLRYRRQPWSARLFDYFDNGVMEGLQHRLLELAKSRTQGQLASTPGNSMALTSQVLAKRVETDGKTRVLLRWHPQDIAPDEWVLESEVINTKHIDIRKAATTSIDEVSLVLYPAVQGGTPPATRVKQRRKPVKNS</sequence>
<reference evidence="15" key="1">
    <citation type="submission" date="2021-04" db="EMBL/GenBank/DDBJ databases">
        <authorList>
            <person name="Chebbi M.A.C M."/>
        </authorList>
    </citation>
    <scope>NUCLEOTIDE SEQUENCE</scope>
</reference>
<dbReference type="InterPro" id="IPR059034">
    <property type="entry name" value="SH3_AEBP2_C"/>
</dbReference>
<keyword evidence="10" id="KW-0539">Nucleus</keyword>
<dbReference type="SUPFAM" id="SSF57667">
    <property type="entry name" value="beta-beta-alpha zinc fingers"/>
    <property type="match status" value="1"/>
</dbReference>
<keyword evidence="2" id="KW-0678">Repressor</keyword>
<evidence type="ECO:0000256" key="12">
    <source>
        <dbReference type="PROSITE-ProRule" id="PRU00042"/>
    </source>
</evidence>
<keyword evidence="7" id="KW-0156">Chromatin regulator</keyword>
<feature type="domain" description="C2H2-type" evidence="14">
    <location>
        <begin position="363"/>
        <end position="392"/>
    </location>
</feature>
<dbReference type="GO" id="GO:0006325">
    <property type="term" value="P:chromatin organization"/>
    <property type="evidence" value="ECO:0007669"/>
    <property type="project" value="UniProtKB-KW"/>
</dbReference>